<evidence type="ECO:0000256" key="7">
    <source>
        <dbReference type="ARBA" id="ARBA00023136"/>
    </source>
</evidence>
<feature type="transmembrane region" description="Helical" evidence="8">
    <location>
        <begin position="35"/>
        <end position="53"/>
    </location>
</feature>
<evidence type="ECO:0000313" key="10">
    <source>
        <dbReference type="Proteomes" id="UP000835052"/>
    </source>
</evidence>
<protein>
    <recommendedName>
        <fullName evidence="8">Glycosyltransferase family 92 protein</fullName>
        <ecNumber evidence="8">2.4.1.-</ecNumber>
    </recommendedName>
</protein>
<gene>
    <name evidence="9" type="ORF">CAUJ_LOCUS7294</name>
</gene>
<comment type="subcellular location">
    <subcellularLocation>
        <location evidence="1">Membrane</location>
        <topology evidence="1">Single-pass membrane protein</topology>
    </subcellularLocation>
</comment>
<dbReference type="OrthoDB" id="5801206at2759"/>
<keyword evidence="5 8" id="KW-0812">Transmembrane</keyword>
<proteinExistence type="inferred from homology"/>
<evidence type="ECO:0000256" key="3">
    <source>
        <dbReference type="ARBA" id="ARBA00022676"/>
    </source>
</evidence>
<keyword evidence="3 8" id="KW-0328">Glycosyltransferase</keyword>
<keyword evidence="7 8" id="KW-0472">Membrane</keyword>
<evidence type="ECO:0000256" key="1">
    <source>
        <dbReference type="ARBA" id="ARBA00004167"/>
    </source>
</evidence>
<accession>A0A8S1H7H4</accession>
<evidence type="ECO:0000256" key="4">
    <source>
        <dbReference type="ARBA" id="ARBA00022679"/>
    </source>
</evidence>
<comment type="similarity">
    <text evidence="2 8">Belongs to the glycosyltransferase 92 family.</text>
</comment>
<sequence>MNDTTDYCDLRVEPSKNGSLAWPCMPKLKLRQVGIAQLALVLSLFTLVVLIIVTNNRQLLFTVSPYSSFPARSRFTGFDKACGVFDEDAINDDEEFNYEEIHAKWVAKNVSRENKFHRRLRLHAAYRTRRHYAVQITSLNLFGQQVYCRYYDCKRNELGKPQKSLVFPETTVYCPKRRGAVYMSLSKTETDNPENAVPLIDRTMIEPQHFLTVCMAPIYGDEIKWIQIAEFIEHYKLQGATFFYVYLIEIDNYSRVILEDYERRGEIEIVNMYDGYNRTNRYWHMVQIHDCLQRNRHISKWTAFVDLDERLFNFGMTIHSFLNNEVKNNTIASVQYRQRWIMKTEDSPAKFVDEAETIRWMPTVRYTNTSAVGPKGHTAKCIVRPEKIGAMFIHWPFAMYPGYSQWQIKPEEGVVRHYRDIRSGDWGKKWLGGVAKFGNFSDTFVEESYLRKLNRAVVDRVSEVYGKVE</sequence>
<dbReference type="Proteomes" id="UP000835052">
    <property type="component" value="Unassembled WGS sequence"/>
</dbReference>
<keyword evidence="4 8" id="KW-0808">Transferase</keyword>
<organism evidence="9 10">
    <name type="scientific">Caenorhabditis auriculariae</name>
    <dbReference type="NCBI Taxonomy" id="2777116"/>
    <lineage>
        <taxon>Eukaryota</taxon>
        <taxon>Metazoa</taxon>
        <taxon>Ecdysozoa</taxon>
        <taxon>Nematoda</taxon>
        <taxon>Chromadorea</taxon>
        <taxon>Rhabditida</taxon>
        <taxon>Rhabditina</taxon>
        <taxon>Rhabditomorpha</taxon>
        <taxon>Rhabditoidea</taxon>
        <taxon>Rhabditidae</taxon>
        <taxon>Peloderinae</taxon>
        <taxon>Caenorhabditis</taxon>
    </lineage>
</organism>
<reference evidence="9" key="1">
    <citation type="submission" date="2020-10" db="EMBL/GenBank/DDBJ databases">
        <authorList>
            <person name="Kikuchi T."/>
        </authorList>
    </citation>
    <scope>NUCLEOTIDE SEQUENCE</scope>
    <source>
        <strain evidence="9">NKZ352</strain>
    </source>
</reference>
<dbReference type="PANTHER" id="PTHR21461:SF40">
    <property type="entry name" value="GLYCOSYLTRANSFERASE FAMILY 92 PROTEIN"/>
    <property type="match status" value="1"/>
</dbReference>
<evidence type="ECO:0000256" key="2">
    <source>
        <dbReference type="ARBA" id="ARBA00007647"/>
    </source>
</evidence>
<evidence type="ECO:0000256" key="6">
    <source>
        <dbReference type="ARBA" id="ARBA00022989"/>
    </source>
</evidence>
<keyword evidence="6 8" id="KW-1133">Transmembrane helix</keyword>
<dbReference type="GO" id="GO:0016020">
    <property type="term" value="C:membrane"/>
    <property type="evidence" value="ECO:0007669"/>
    <property type="project" value="UniProtKB-SubCell"/>
</dbReference>
<dbReference type="EC" id="2.4.1.-" evidence="8"/>
<dbReference type="EMBL" id="CAJGYM010000020">
    <property type="protein sequence ID" value="CAD6191375.1"/>
    <property type="molecule type" value="Genomic_DNA"/>
</dbReference>
<dbReference type="Pfam" id="PF01697">
    <property type="entry name" value="Glyco_transf_92"/>
    <property type="match status" value="1"/>
</dbReference>
<dbReference type="GO" id="GO:0016757">
    <property type="term" value="F:glycosyltransferase activity"/>
    <property type="evidence" value="ECO:0007669"/>
    <property type="project" value="UniProtKB-UniRule"/>
</dbReference>
<name>A0A8S1H7H4_9PELO</name>
<dbReference type="PANTHER" id="PTHR21461">
    <property type="entry name" value="GLYCOSYLTRANSFERASE FAMILY 92 PROTEIN"/>
    <property type="match status" value="1"/>
</dbReference>
<dbReference type="InterPro" id="IPR008166">
    <property type="entry name" value="Glyco_transf_92"/>
</dbReference>
<dbReference type="AlphaFoldDB" id="A0A8S1H7H4"/>
<keyword evidence="10" id="KW-1185">Reference proteome</keyword>
<evidence type="ECO:0000256" key="5">
    <source>
        <dbReference type="ARBA" id="ARBA00022692"/>
    </source>
</evidence>
<evidence type="ECO:0000256" key="8">
    <source>
        <dbReference type="RuleBase" id="RU366017"/>
    </source>
</evidence>
<evidence type="ECO:0000313" key="9">
    <source>
        <dbReference type="EMBL" id="CAD6191375.1"/>
    </source>
</evidence>
<dbReference type="GO" id="GO:0005737">
    <property type="term" value="C:cytoplasm"/>
    <property type="evidence" value="ECO:0007669"/>
    <property type="project" value="TreeGrafter"/>
</dbReference>
<comment type="caution">
    <text evidence="9">The sequence shown here is derived from an EMBL/GenBank/DDBJ whole genome shotgun (WGS) entry which is preliminary data.</text>
</comment>